<dbReference type="EMBL" id="CP006682">
    <property type="protein sequence ID" value="AHB35875.1"/>
    <property type="molecule type" value="Genomic_DNA"/>
</dbReference>
<organism evidence="1 2">
    <name type="scientific">Spiroplasma apis B31</name>
    <dbReference type="NCBI Taxonomy" id="1276258"/>
    <lineage>
        <taxon>Bacteria</taxon>
        <taxon>Bacillati</taxon>
        <taxon>Mycoplasmatota</taxon>
        <taxon>Mollicutes</taxon>
        <taxon>Entomoplasmatales</taxon>
        <taxon>Spiroplasmataceae</taxon>
        <taxon>Spiroplasma</taxon>
    </lineage>
</organism>
<dbReference type="STRING" id="1276258.SAPIS_v1c00280"/>
<dbReference type="OrthoDB" id="390367at2"/>
<reference evidence="1 2" key="1">
    <citation type="journal article" date="2014" name="Genome Announc.">
        <title>Complete Genome Sequence of Spiroplasma apis B31T (ATCC 33834), a Bacterium Associated with May Disease of Honeybees (Apis mellifera).</title>
        <authorList>
            <person name="Ku C."/>
            <person name="Lo W.S."/>
            <person name="Chen L.L."/>
            <person name="Kuo C.H."/>
        </authorList>
    </citation>
    <scope>NUCLEOTIDE SEQUENCE [LARGE SCALE GENOMIC DNA]</scope>
    <source>
        <strain evidence="1">B31</strain>
    </source>
</reference>
<evidence type="ECO:0000313" key="1">
    <source>
        <dbReference type="EMBL" id="AHB35875.1"/>
    </source>
</evidence>
<dbReference type="HOGENOM" id="CLU_470020_0_0_14"/>
<dbReference type="Proteomes" id="UP000018550">
    <property type="component" value="Chromosome"/>
</dbReference>
<proteinExistence type="predicted"/>
<dbReference type="AlphaFoldDB" id="V5RJ98"/>
<dbReference type="RefSeq" id="WP_023788809.1">
    <property type="nucleotide sequence ID" value="NC_022998.1"/>
</dbReference>
<dbReference type="PATRIC" id="fig|1276258.3.peg.28"/>
<evidence type="ECO:0000313" key="2">
    <source>
        <dbReference type="Proteomes" id="UP000018550"/>
    </source>
</evidence>
<keyword evidence="2" id="KW-1185">Reference proteome</keyword>
<accession>V5RJ98</accession>
<name>V5RJ98_SPIAP</name>
<gene>
    <name evidence="1" type="ORF">SAPIS_v1c00280</name>
</gene>
<sequence length="580" mass="67390">MGFYIILNYGNYQVIDASFNRVVATFVSEIEAHKFLQSLLMNPSSHLPTNFQPINPVLNPQGFQNSSNIINEYPRITNQPPFSVNAESLFNYGSYDVNRQRTPIDHYPLNNPNDIIKTNTSHYNYHNENHNAKVFDEYQPNSFPQNNQYNPNQTRQFNSAFRDHQSSFRDQAHQPEVEHKYVQKESYNIENVTNRKQDNVDWQYHESCENCQSMRSKGDNYQNSHNHQIGLESELRDTNRNYSNYNQEYRPKKHSGGEIIPQELSNKNYKVPENNSLVRGNPNTDVGKELSPKDIHEAQHWDKNELKDNEQFYRGERPNLKNTENIEWEIKDNQLFEDSKESFVNSNKETKEIANNQDQSSGVTYDKKTYNMGFDIMETDELKTGDFEFIVENNKDKKNVSLFNDATISLDQNLLENDLEGAIIQTNLPILNNTDDDSLGEAALYKEKKQLNKTKIFEKMEKNPKVSDKISKNNESLVPIETIDLERAELENTQTSALNKSVILPINNHYISNPFLPKRDDSIIDLGPIDEDDTIFSTPRKDADSEELENIVLTKKDKKLLKKAKKKDANNRKRLSKVLK</sequence>
<dbReference type="KEGG" id="sapi:SAPIS_v1c00280"/>
<protein>
    <submittedName>
        <fullName evidence="1">Uncharacterized protein</fullName>
    </submittedName>
</protein>